<dbReference type="InterPro" id="IPR000425">
    <property type="entry name" value="MIP"/>
</dbReference>
<dbReference type="NCBIfam" id="TIGR00861">
    <property type="entry name" value="MIP"/>
    <property type="match status" value="1"/>
</dbReference>
<accession>A0ABY4GLF6</accession>
<proteinExistence type="inferred from homology"/>
<keyword evidence="6 8" id="KW-0472">Membrane</keyword>
<comment type="similarity">
    <text evidence="2 7">Belongs to the MIP/aquaporin (TC 1.A.8) family.</text>
</comment>
<keyword evidence="4 7" id="KW-0812">Transmembrane</keyword>
<protein>
    <submittedName>
        <fullName evidence="9">Aquaporin family protein</fullName>
    </submittedName>
</protein>
<dbReference type="EMBL" id="CP095071">
    <property type="protein sequence ID" value="UOQ85069.1"/>
    <property type="molecule type" value="Genomic_DNA"/>
</dbReference>
<evidence type="ECO:0000256" key="6">
    <source>
        <dbReference type="ARBA" id="ARBA00023136"/>
    </source>
</evidence>
<feature type="transmembrane region" description="Helical" evidence="8">
    <location>
        <begin position="34"/>
        <end position="55"/>
    </location>
</feature>
<evidence type="ECO:0000313" key="10">
    <source>
        <dbReference type="Proteomes" id="UP000831537"/>
    </source>
</evidence>
<feature type="transmembrane region" description="Helical" evidence="8">
    <location>
        <begin position="240"/>
        <end position="258"/>
    </location>
</feature>
<feature type="transmembrane region" description="Helical" evidence="8">
    <location>
        <begin position="134"/>
        <end position="151"/>
    </location>
</feature>
<sequence length="283" mass="29777">MSEFLAELIGTMILIILGGGVVGGVSLKKSKAEGGGWIVVTLGWGLGVAMGVYAVGSVSDAHINPAVTLGFASIGEFPWEKVPMYILAQMIGAIIGGVIVFFQYLPHWKETDDPAAKLSVFATDPAIKSAPANLVSEMIGTFVLVMGLLFIGANDFTEGLNPAIVGLLIVAIGLSLGGPTGYAINPARDLGPRIAHAFLPIIGKGDSNWKYAAIPVLGPIIGGVYGAVFYKAFFEGDFTPLFWIMSLVVLILLGVALADEQKKQHTQLAVSKQSSQETSYTNH</sequence>
<reference evidence="9 10" key="1">
    <citation type="submission" date="2022-04" db="EMBL/GenBank/DDBJ databases">
        <title>Gracilibacillus sp. isolated from saltern.</title>
        <authorList>
            <person name="Won M."/>
            <person name="Lee C.-M."/>
            <person name="Woen H.-Y."/>
            <person name="Kwon S.-W."/>
        </authorList>
    </citation>
    <scope>NUCLEOTIDE SEQUENCE [LARGE SCALE GENOMIC DNA]</scope>
    <source>
        <strain evidence="9 10">SSPM10-3</strain>
    </source>
</reference>
<dbReference type="PROSITE" id="PS00221">
    <property type="entry name" value="MIP"/>
    <property type="match status" value="1"/>
</dbReference>
<keyword evidence="5 8" id="KW-1133">Transmembrane helix</keyword>
<evidence type="ECO:0000256" key="2">
    <source>
        <dbReference type="ARBA" id="ARBA00006175"/>
    </source>
</evidence>
<evidence type="ECO:0000256" key="1">
    <source>
        <dbReference type="ARBA" id="ARBA00004141"/>
    </source>
</evidence>
<keyword evidence="10" id="KW-1185">Reference proteome</keyword>
<dbReference type="InterPro" id="IPR022357">
    <property type="entry name" value="MIP_CS"/>
</dbReference>
<dbReference type="PANTHER" id="PTHR43829">
    <property type="entry name" value="AQUAPORIN OR AQUAGLYCEROPORIN RELATED"/>
    <property type="match status" value="1"/>
</dbReference>
<evidence type="ECO:0000313" key="9">
    <source>
        <dbReference type="EMBL" id="UOQ85069.1"/>
    </source>
</evidence>
<evidence type="ECO:0000256" key="3">
    <source>
        <dbReference type="ARBA" id="ARBA00022448"/>
    </source>
</evidence>
<evidence type="ECO:0000256" key="8">
    <source>
        <dbReference type="SAM" id="Phobius"/>
    </source>
</evidence>
<feature type="transmembrane region" description="Helical" evidence="8">
    <location>
        <begin position="211"/>
        <end position="234"/>
    </location>
</feature>
<dbReference type="Proteomes" id="UP000831537">
    <property type="component" value="Chromosome"/>
</dbReference>
<feature type="transmembrane region" description="Helical" evidence="8">
    <location>
        <begin position="163"/>
        <end position="184"/>
    </location>
</feature>
<dbReference type="Pfam" id="PF00230">
    <property type="entry name" value="MIP"/>
    <property type="match status" value="1"/>
</dbReference>
<dbReference type="InterPro" id="IPR023271">
    <property type="entry name" value="Aquaporin-like"/>
</dbReference>
<evidence type="ECO:0000256" key="4">
    <source>
        <dbReference type="ARBA" id="ARBA00022692"/>
    </source>
</evidence>
<name>A0ABY4GLF6_9BACI</name>
<evidence type="ECO:0000256" key="7">
    <source>
        <dbReference type="RuleBase" id="RU000477"/>
    </source>
</evidence>
<dbReference type="RefSeq" id="WP_244743756.1">
    <property type="nucleotide sequence ID" value="NZ_CP095071.1"/>
</dbReference>
<feature type="transmembrane region" description="Helical" evidence="8">
    <location>
        <begin position="84"/>
        <end position="105"/>
    </location>
</feature>
<dbReference type="PRINTS" id="PR00783">
    <property type="entry name" value="MINTRINSICP"/>
</dbReference>
<gene>
    <name evidence="9" type="ORF">MUN87_20890</name>
</gene>
<evidence type="ECO:0000256" key="5">
    <source>
        <dbReference type="ARBA" id="ARBA00022989"/>
    </source>
</evidence>
<dbReference type="SUPFAM" id="SSF81338">
    <property type="entry name" value="Aquaporin-like"/>
    <property type="match status" value="1"/>
</dbReference>
<dbReference type="InterPro" id="IPR050363">
    <property type="entry name" value="MIP/Aquaporin"/>
</dbReference>
<dbReference type="Gene3D" id="1.20.1080.10">
    <property type="entry name" value="Glycerol uptake facilitator protein"/>
    <property type="match status" value="1"/>
</dbReference>
<keyword evidence="3 7" id="KW-0813">Transport</keyword>
<comment type="subcellular location">
    <subcellularLocation>
        <location evidence="1">Membrane</location>
        <topology evidence="1">Multi-pass membrane protein</topology>
    </subcellularLocation>
</comment>
<dbReference type="PANTHER" id="PTHR43829:SF9">
    <property type="entry name" value="AQUAPORIN-9"/>
    <property type="match status" value="1"/>
</dbReference>
<organism evidence="9 10">
    <name type="scientific">Gracilibacillus salinarum</name>
    <dbReference type="NCBI Taxonomy" id="2932255"/>
    <lineage>
        <taxon>Bacteria</taxon>
        <taxon>Bacillati</taxon>
        <taxon>Bacillota</taxon>
        <taxon>Bacilli</taxon>
        <taxon>Bacillales</taxon>
        <taxon>Bacillaceae</taxon>
        <taxon>Gracilibacillus</taxon>
    </lineage>
</organism>
<dbReference type="PRINTS" id="PR02019">
    <property type="entry name" value="AQUAPORIN7"/>
</dbReference>
<feature type="transmembrane region" description="Helical" evidence="8">
    <location>
        <begin position="6"/>
        <end position="27"/>
    </location>
</feature>